<dbReference type="RefSeq" id="XP_013312275.1">
    <property type="nucleotide sequence ID" value="XM_013456821.1"/>
</dbReference>
<dbReference type="GeneID" id="25332296"/>
<comment type="subcellular location">
    <subcellularLocation>
        <location evidence="1">Cytoplasm</location>
    </subcellularLocation>
    <subcellularLocation>
        <location evidence="2">Nucleus</location>
        <location evidence="2">Nucleolus</location>
    </subcellularLocation>
</comment>
<dbReference type="InterPro" id="IPR027408">
    <property type="entry name" value="PNPase/RNase_PH_dom_sf"/>
</dbReference>
<keyword evidence="6" id="KW-0271">Exosome</keyword>
<dbReference type="InterPro" id="IPR050590">
    <property type="entry name" value="Exosome_comp_Rrp42_subfam"/>
</dbReference>
<dbReference type="HOGENOM" id="CLU_038194_5_0_1"/>
<dbReference type="OrthoDB" id="45882at2759"/>
<keyword evidence="5" id="KW-0698">rRNA processing</keyword>
<organism evidence="11 12">
    <name type="scientific">Exophiala xenobiotica</name>
    <dbReference type="NCBI Taxonomy" id="348802"/>
    <lineage>
        <taxon>Eukaryota</taxon>
        <taxon>Fungi</taxon>
        <taxon>Dikarya</taxon>
        <taxon>Ascomycota</taxon>
        <taxon>Pezizomycotina</taxon>
        <taxon>Eurotiomycetes</taxon>
        <taxon>Chaetothyriomycetidae</taxon>
        <taxon>Chaetothyriales</taxon>
        <taxon>Herpotrichiellaceae</taxon>
        <taxon>Exophiala</taxon>
    </lineage>
</organism>
<proteinExistence type="inferred from homology"/>
<evidence type="ECO:0000256" key="1">
    <source>
        <dbReference type="ARBA" id="ARBA00004496"/>
    </source>
</evidence>
<evidence type="ECO:0000256" key="6">
    <source>
        <dbReference type="ARBA" id="ARBA00022835"/>
    </source>
</evidence>
<dbReference type="InterPro" id="IPR001247">
    <property type="entry name" value="ExoRNase_PH_dom1"/>
</dbReference>
<dbReference type="PANTHER" id="PTHR11097:SF9">
    <property type="entry name" value="EXOSOME COMPLEX COMPONENT RRP43"/>
    <property type="match status" value="1"/>
</dbReference>
<evidence type="ECO:0000256" key="4">
    <source>
        <dbReference type="ARBA" id="ARBA00022490"/>
    </source>
</evidence>
<dbReference type="SUPFAM" id="SSF55666">
    <property type="entry name" value="Ribonuclease PH domain 2-like"/>
    <property type="match status" value="1"/>
</dbReference>
<dbReference type="Pfam" id="PF01138">
    <property type="entry name" value="RNase_PH"/>
    <property type="match status" value="2"/>
</dbReference>
<evidence type="ECO:0000259" key="10">
    <source>
        <dbReference type="Pfam" id="PF01138"/>
    </source>
</evidence>
<dbReference type="PANTHER" id="PTHR11097">
    <property type="entry name" value="EXOSOME COMPLEX EXONUCLEASE RIBOSOMAL RNA PROCESSING PROTEIN"/>
    <property type="match status" value="1"/>
</dbReference>
<evidence type="ECO:0000256" key="9">
    <source>
        <dbReference type="ARBA" id="ARBA00030617"/>
    </source>
</evidence>
<evidence type="ECO:0000256" key="5">
    <source>
        <dbReference type="ARBA" id="ARBA00022552"/>
    </source>
</evidence>
<evidence type="ECO:0000256" key="8">
    <source>
        <dbReference type="ARBA" id="ARBA00023242"/>
    </source>
</evidence>
<keyword evidence="12" id="KW-1185">Reference proteome</keyword>
<dbReference type="Proteomes" id="UP000054342">
    <property type="component" value="Unassembled WGS sequence"/>
</dbReference>
<dbReference type="GO" id="GO:0000467">
    <property type="term" value="P:exonucleolytic trimming to generate mature 3'-end of 5.8S rRNA from tricistronic rRNA transcript (SSU-rRNA, 5.8S rRNA, LSU-rRNA)"/>
    <property type="evidence" value="ECO:0007669"/>
    <property type="project" value="TreeGrafter"/>
</dbReference>
<evidence type="ECO:0000256" key="3">
    <source>
        <dbReference type="ARBA" id="ARBA00006678"/>
    </source>
</evidence>
<dbReference type="GO" id="GO:0000177">
    <property type="term" value="C:cytoplasmic exosome (RNase complex)"/>
    <property type="evidence" value="ECO:0007669"/>
    <property type="project" value="TreeGrafter"/>
</dbReference>
<keyword evidence="8" id="KW-0539">Nucleus</keyword>
<dbReference type="GO" id="GO:0071028">
    <property type="term" value="P:nuclear mRNA surveillance"/>
    <property type="evidence" value="ECO:0007669"/>
    <property type="project" value="TreeGrafter"/>
</dbReference>
<dbReference type="GO" id="GO:0034475">
    <property type="term" value="P:U4 snRNA 3'-end processing"/>
    <property type="evidence" value="ECO:0007669"/>
    <property type="project" value="TreeGrafter"/>
</dbReference>
<accession>A0A0D2BHE8</accession>
<dbReference type="EMBL" id="KN847322">
    <property type="protein sequence ID" value="KIW51691.1"/>
    <property type="molecule type" value="Genomic_DNA"/>
</dbReference>
<evidence type="ECO:0000256" key="7">
    <source>
        <dbReference type="ARBA" id="ARBA00022884"/>
    </source>
</evidence>
<dbReference type="GO" id="GO:0035925">
    <property type="term" value="F:mRNA 3'-UTR AU-rich region binding"/>
    <property type="evidence" value="ECO:0007669"/>
    <property type="project" value="TreeGrafter"/>
</dbReference>
<dbReference type="Gene3D" id="3.30.230.70">
    <property type="entry name" value="GHMP Kinase, N-terminal domain"/>
    <property type="match status" value="1"/>
</dbReference>
<dbReference type="GO" id="GO:0034476">
    <property type="term" value="P:U5 snRNA 3'-end processing"/>
    <property type="evidence" value="ECO:0007669"/>
    <property type="project" value="TreeGrafter"/>
</dbReference>
<dbReference type="InterPro" id="IPR020568">
    <property type="entry name" value="Ribosomal_Su5_D2-typ_SF"/>
</dbReference>
<feature type="domain" description="Exoribonuclease phosphorolytic" evidence="10">
    <location>
        <begin position="47"/>
        <end position="108"/>
    </location>
</feature>
<evidence type="ECO:0000313" key="12">
    <source>
        <dbReference type="Proteomes" id="UP000054342"/>
    </source>
</evidence>
<comment type="similarity">
    <text evidence="3">Belongs to the RNase PH family.</text>
</comment>
<dbReference type="SUPFAM" id="SSF54211">
    <property type="entry name" value="Ribosomal protein S5 domain 2-like"/>
    <property type="match status" value="1"/>
</dbReference>
<dbReference type="GO" id="GO:0000176">
    <property type="term" value="C:nuclear exosome (RNase complex)"/>
    <property type="evidence" value="ECO:0007669"/>
    <property type="project" value="UniProtKB-ARBA"/>
</dbReference>
<dbReference type="GO" id="GO:0071038">
    <property type="term" value="P:TRAMP-dependent tRNA surveillance pathway"/>
    <property type="evidence" value="ECO:0007669"/>
    <property type="project" value="TreeGrafter"/>
</dbReference>
<name>A0A0D2BHE8_9EURO</name>
<keyword evidence="7" id="KW-0694">RNA-binding</keyword>
<gene>
    <name evidence="11" type="ORF">PV05_10388</name>
</gene>
<dbReference type="GO" id="GO:0016075">
    <property type="term" value="P:rRNA catabolic process"/>
    <property type="evidence" value="ECO:0007669"/>
    <property type="project" value="TreeGrafter"/>
</dbReference>
<dbReference type="GO" id="GO:0005730">
    <property type="term" value="C:nucleolus"/>
    <property type="evidence" value="ECO:0007669"/>
    <property type="project" value="UniProtKB-SubCell"/>
</dbReference>
<dbReference type="AlphaFoldDB" id="A0A0D2BHE8"/>
<dbReference type="InterPro" id="IPR036345">
    <property type="entry name" value="ExoRNase_PH_dom2_sf"/>
</dbReference>
<dbReference type="GO" id="GO:0071035">
    <property type="term" value="P:nuclear polyadenylation-dependent rRNA catabolic process"/>
    <property type="evidence" value="ECO:0007669"/>
    <property type="project" value="TreeGrafter"/>
</dbReference>
<keyword evidence="4" id="KW-0963">Cytoplasm</keyword>
<reference evidence="11 12" key="1">
    <citation type="submission" date="2015-01" db="EMBL/GenBank/DDBJ databases">
        <title>The Genome Sequence of Exophiala xenobiotica CBS118157.</title>
        <authorList>
            <consortium name="The Broad Institute Genomics Platform"/>
            <person name="Cuomo C."/>
            <person name="de Hoog S."/>
            <person name="Gorbushina A."/>
            <person name="Stielow B."/>
            <person name="Teixiera M."/>
            <person name="Abouelleil A."/>
            <person name="Chapman S.B."/>
            <person name="Priest M."/>
            <person name="Young S.K."/>
            <person name="Wortman J."/>
            <person name="Nusbaum C."/>
            <person name="Birren B."/>
        </authorList>
    </citation>
    <scope>NUCLEOTIDE SEQUENCE [LARGE SCALE GENOMIC DNA]</scope>
    <source>
        <strain evidence="11 12">CBS 118157</strain>
    </source>
</reference>
<protein>
    <recommendedName>
        <fullName evidence="9">Ribosomal RNA-processing protein 43</fullName>
    </recommendedName>
</protein>
<dbReference type="GO" id="GO:0034473">
    <property type="term" value="P:U1 snRNA 3'-end processing"/>
    <property type="evidence" value="ECO:0007669"/>
    <property type="project" value="TreeGrafter"/>
</dbReference>
<sequence length="363" mass="39566">MPSASLLADPILSIPASAMPLISPNALLHAHLKQSPPRRPSNRAPSEVRPVQLNVGSLTHCNGSSLVKIGATTIVCGVRAEVLPVSEIPSFRVTKTSATYNPTAPVARDNRFVDGEQEEEYGAIPLYHLLVPNIELATGCSPKHPANTAPSVEAQSISQRLLSLLHTSQLVRTSDLEIIYTPPAETQDTELGINADPQLKAYWTLYIDMMCISYGGSIFDAAWLALYAALRDTSLPKAWWDPDLEQVLCSAEVEDAQKLRLRGMPVPSTFGVFIPEQRLVTVNGGDDQYWILMDMDGFEEEACIETGTITVDAGGNATPLSILRIEKSGGPFVDVEQMTKIATFAEQRLLQWKGVLENALMKT</sequence>
<feature type="domain" description="Exoribonuclease phosphorolytic" evidence="10">
    <location>
        <begin position="128"/>
        <end position="236"/>
    </location>
</feature>
<evidence type="ECO:0000256" key="2">
    <source>
        <dbReference type="ARBA" id="ARBA00004604"/>
    </source>
</evidence>
<evidence type="ECO:0000313" key="11">
    <source>
        <dbReference type="EMBL" id="KIW51691.1"/>
    </source>
</evidence>
<dbReference type="STRING" id="348802.A0A0D2BHE8"/>